<keyword evidence="2" id="KW-1185">Reference proteome</keyword>
<accession>A0A218Z779</accession>
<protein>
    <submittedName>
        <fullName evidence="1">Uncharacterized protein</fullName>
    </submittedName>
</protein>
<evidence type="ECO:0000313" key="1">
    <source>
        <dbReference type="EMBL" id="OWP03622.1"/>
    </source>
</evidence>
<evidence type="ECO:0000313" key="2">
    <source>
        <dbReference type="Proteomes" id="UP000242519"/>
    </source>
</evidence>
<dbReference type="AlphaFoldDB" id="A0A218Z779"/>
<dbReference type="InParanoid" id="A0A218Z779"/>
<sequence>MARVLGDPDNGECKMPGLLSSLPNEVLEALILNTIGPGIYINTIILSGRGGKSVSRLEWEEVRVQIKLYMGGQEVAVGDSSNTIYRQTSNTAKDIERTYGTRRGDPNATAMGVICFLNAWRHTGMLLDVGSKLSTVKALGMSPGPFIIPFPKFRENDTVSLGEALVSMLGQTAVHDGDYHPSRIGTGESWDFDELEGEETRVLEDGTLNENLTAAETEIRNRLRWLRGAGDLDSQSPLQTIKDLEADVPSVEMFRVALDTKLQEVVPLEQ</sequence>
<reference evidence="1 2" key="1">
    <citation type="submission" date="2017-04" db="EMBL/GenBank/DDBJ databases">
        <title>Draft genome sequence of Marssonina coronaria NL1: causal agent of apple blotch.</title>
        <authorList>
            <person name="Cheng Q."/>
        </authorList>
    </citation>
    <scope>NUCLEOTIDE SEQUENCE [LARGE SCALE GENOMIC DNA]</scope>
    <source>
        <strain evidence="1 2">NL1</strain>
    </source>
</reference>
<dbReference type="OrthoDB" id="5404738at2759"/>
<gene>
    <name evidence="1" type="ORF">B2J93_3243</name>
</gene>
<dbReference type="EMBL" id="MZNU01000175">
    <property type="protein sequence ID" value="OWP03622.1"/>
    <property type="molecule type" value="Genomic_DNA"/>
</dbReference>
<proteinExistence type="predicted"/>
<dbReference type="STRING" id="503106.A0A218Z779"/>
<dbReference type="Proteomes" id="UP000242519">
    <property type="component" value="Unassembled WGS sequence"/>
</dbReference>
<name>A0A218Z779_9HELO</name>
<comment type="caution">
    <text evidence="1">The sequence shown here is derived from an EMBL/GenBank/DDBJ whole genome shotgun (WGS) entry which is preliminary data.</text>
</comment>
<organism evidence="1 2">
    <name type="scientific">Diplocarpon coronariae</name>
    <dbReference type="NCBI Taxonomy" id="2795749"/>
    <lineage>
        <taxon>Eukaryota</taxon>
        <taxon>Fungi</taxon>
        <taxon>Dikarya</taxon>
        <taxon>Ascomycota</taxon>
        <taxon>Pezizomycotina</taxon>
        <taxon>Leotiomycetes</taxon>
        <taxon>Helotiales</taxon>
        <taxon>Drepanopezizaceae</taxon>
        <taxon>Diplocarpon</taxon>
    </lineage>
</organism>